<keyword evidence="2" id="KW-1185">Reference proteome</keyword>
<protein>
    <submittedName>
        <fullName evidence="1">Uncharacterized protein</fullName>
    </submittedName>
</protein>
<organism evidence="1 2">
    <name type="scientific">Colletotrichum navitas</name>
    <dbReference type="NCBI Taxonomy" id="681940"/>
    <lineage>
        <taxon>Eukaryota</taxon>
        <taxon>Fungi</taxon>
        <taxon>Dikarya</taxon>
        <taxon>Ascomycota</taxon>
        <taxon>Pezizomycotina</taxon>
        <taxon>Sordariomycetes</taxon>
        <taxon>Hypocreomycetidae</taxon>
        <taxon>Glomerellales</taxon>
        <taxon>Glomerellaceae</taxon>
        <taxon>Colletotrichum</taxon>
        <taxon>Colletotrichum graminicola species complex</taxon>
    </lineage>
</organism>
<comment type="caution">
    <text evidence="1">The sequence shown here is derived from an EMBL/GenBank/DDBJ whole genome shotgun (WGS) entry which is preliminary data.</text>
</comment>
<name>A0AAD8PZX7_9PEZI</name>
<dbReference type="Proteomes" id="UP001230504">
    <property type="component" value="Unassembled WGS sequence"/>
</dbReference>
<evidence type="ECO:0000313" key="2">
    <source>
        <dbReference type="Proteomes" id="UP001230504"/>
    </source>
</evidence>
<dbReference type="GeneID" id="85435640"/>
<gene>
    <name evidence="1" type="ORF">LY79DRAFT_192339</name>
</gene>
<reference evidence="1" key="1">
    <citation type="submission" date="2021-06" db="EMBL/GenBank/DDBJ databases">
        <title>Comparative genomics, transcriptomics and evolutionary studies reveal genomic signatures of adaptation to plant cell wall in hemibiotrophic fungi.</title>
        <authorList>
            <consortium name="DOE Joint Genome Institute"/>
            <person name="Baroncelli R."/>
            <person name="Diaz J.F."/>
            <person name="Benocci T."/>
            <person name="Peng M."/>
            <person name="Battaglia E."/>
            <person name="Haridas S."/>
            <person name="Andreopoulos W."/>
            <person name="Labutti K."/>
            <person name="Pangilinan J."/>
            <person name="Floch G.L."/>
            <person name="Makela M.R."/>
            <person name="Henrissat B."/>
            <person name="Grigoriev I.V."/>
            <person name="Crouch J.A."/>
            <person name="De Vries R.P."/>
            <person name="Sukno S.A."/>
            <person name="Thon M.R."/>
        </authorList>
    </citation>
    <scope>NUCLEOTIDE SEQUENCE</scope>
    <source>
        <strain evidence="1">CBS 125086</strain>
    </source>
</reference>
<dbReference type="AlphaFoldDB" id="A0AAD8PZX7"/>
<proteinExistence type="predicted"/>
<dbReference type="EMBL" id="JAHLJV010000028">
    <property type="protein sequence ID" value="KAK1590812.1"/>
    <property type="molecule type" value="Genomic_DNA"/>
</dbReference>
<sequence length="175" mass="19621">MARYPYRPYLRTVVLRRVCEDLPRVFGNRSNILPRPHLLCFYSPATLHGDVSTCRSLWTLSLLAAIMPVSGSSLSRYRRTYNMVAPHSQIHNGTSCVACRDKRTSTLSIQNSTDTCADNRTTSWAHGHIQETCHEEKVFVRISSKGAALSHAFHSGGYLSILLSRIDGLRNQSSI</sequence>
<evidence type="ECO:0000313" key="1">
    <source>
        <dbReference type="EMBL" id="KAK1590812.1"/>
    </source>
</evidence>
<accession>A0AAD8PZX7</accession>
<dbReference type="RefSeq" id="XP_060414279.1">
    <property type="nucleotide sequence ID" value="XM_060551400.1"/>
</dbReference>